<dbReference type="GO" id="GO:0006508">
    <property type="term" value="P:proteolysis"/>
    <property type="evidence" value="ECO:0007669"/>
    <property type="project" value="UniProtKB-KW"/>
</dbReference>
<gene>
    <name evidence="3" type="ORF">GGQ72_001248</name>
</gene>
<feature type="transmembrane region" description="Helical" evidence="1">
    <location>
        <begin position="199"/>
        <end position="222"/>
    </location>
</feature>
<protein>
    <submittedName>
        <fullName evidence="3">Membrane protease YdiL (CAAX protease family)</fullName>
    </submittedName>
</protein>
<dbReference type="EMBL" id="JACIEC010000001">
    <property type="protein sequence ID" value="MBB4142749.1"/>
    <property type="molecule type" value="Genomic_DNA"/>
</dbReference>
<keyword evidence="3" id="KW-0378">Hydrolase</keyword>
<name>A0A7W6LE79_9HYPH</name>
<feature type="domain" description="CAAX prenyl protease 2/Lysostaphin resistance protein A-like" evidence="2">
    <location>
        <begin position="130"/>
        <end position="220"/>
    </location>
</feature>
<organism evidence="3 4">
    <name type="scientific">Rhizobium rhizoryzae</name>
    <dbReference type="NCBI Taxonomy" id="451876"/>
    <lineage>
        <taxon>Bacteria</taxon>
        <taxon>Pseudomonadati</taxon>
        <taxon>Pseudomonadota</taxon>
        <taxon>Alphaproteobacteria</taxon>
        <taxon>Hyphomicrobiales</taxon>
        <taxon>Rhizobiaceae</taxon>
        <taxon>Rhizobium/Agrobacterium group</taxon>
        <taxon>Rhizobium</taxon>
    </lineage>
</organism>
<keyword evidence="4" id="KW-1185">Reference proteome</keyword>
<keyword evidence="3" id="KW-0645">Protease</keyword>
<dbReference type="InterPro" id="IPR003675">
    <property type="entry name" value="Rce1/LyrA-like_dom"/>
</dbReference>
<keyword evidence="1" id="KW-0472">Membrane</keyword>
<proteinExistence type="predicted"/>
<keyword evidence="1" id="KW-1133">Transmembrane helix</keyword>
<feature type="transmembrane region" description="Helical" evidence="1">
    <location>
        <begin position="97"/>
        <end position="116"/>
    </location>
</feature>
<dbReference type="GO" id="GO:0004175">
    <property type="term" value="F:endopeptidase activity"/>
    <property type="evidence" value="ECO:0007669"/>
    <property type="project" value="UniProtKB-ARBA"/>
</dbReference>
<feature type="transmembrane region" description="Helical" evidence="1">
    <location>
        <begin position="128"/>
        <end position="149"/>
    </location>
</feature>
<feature type="transmembrane region" description="Helical" evidence="1">
    <location>
        <begin position="161"/>
        <end position="179"/>
    </location>
</feature>
<evidence type="ECO:0000256" key="1">
    <source>
        <dbReference type="SAM" id="Phobius"/>
    </source>
</evidence>
<reference evidence="3 4" key="1">
    <citation type="submission" date="2020-08" db="EMBL/GenBank/DDBJ databases">
        <title>Genomic Encyclopedia of Type Strains, Phase IV (KMG-IV): sequencing the most valuable type-strain genomes for metagenomic binning, comparative biology and taxonomic classification.</title>
        <authorList>
            <person name="Goeker M."/>
        </authorList>
    </citation>
    <scope>NUCLEOTIDE SEQUENCE [LARGE SCALE GENOMIC DNA]</scope>
    <source>
        <strain evidence="3 4">DSM 29514</strain>
    </source>
</reference>
<evidence type="ECO:0000313" key="3">
    <source>
        <dbReference type="EMBL" id="MBB4142749.1"/>
    </source>
</evidence>
<dbReference type="InterPro" id="IPR052710">
    <property type="entry name" value="CAAX_protease"/>
</dbReference>
<sequence length="227" mass="24742">MQYLFPALKSIPRNMLTLLRMIFIDCAVPIVFIVIVAVVAQTLGAFMGIILTGEKLGPVVSKRGASVTVGVVAYSAMLAACLIRLQPIKQSIRSPRSMIAALTIGGLWLVMKFAAVQGRSYVGLDLSLSAILVTVDICLTAPIVEELFWRGYLWARLQARGYGDGLVTICTALLFAAAHTPDNFILFTHYLMMGLSFSLIRYFSGGIGLPIFFHAAMNFIVIRHIGV</sequence>
<evidence type="ECO:0000313" key="4">
    <source>
        <dbReference type="Proteomes" id="UP000519897"/>
    </source>
</evidence>
<dbReference type="AlphaFoldDB" id="A0A7W6LE79"/>
<dbReference type="PANTHER" id="PTHR36435:SF1">
    <property type="entry name" value="CAAX AMINO TERMINAL PROTEASE FAMILY PROTEIN"/>
    <property type="match status" value="1"/>
</dbReference>
<feature type="transmembrane region" description="Helical" evidence="1">
    <location>
        <begin position="21"/>
        <end position="52"/>
    </location>
</feature>
<feature type="transmembrane region" description="Helical" evidence="1">
    <location>
        <begin position="64"/>
        <end position="85"/>
    </location>
</feature>
<dbReference type="Proteomes" id="UP000519897">
    <property type="component" value="Unassembled WGS sequence"/>
</dbReference>
<evidence type="ECO:0000259" key="2">
    <source>
        <dbReference type="Pfam" id="PF02517"/>
    </source>
</evidence>
<accession>A0A7W6LE79</accession>
<dbReference type="GO" id="GO:0080120">
    <property type="term" value="P:CAAX-box protein maturation"/>
    <property type="evidence" value="ECO:0007669"/>
    <property type="project" value="UniProtKB-ARBA"/>
</dbReference>
<dbReference type="Pfam" id="PF02517">
    <property type="entry name" value="Rce1-like"/>
    <property type="match status" value="1"/>
</dbReference>
<dbReference type="RefSeq" id="WP_183898011.1">
    <property type="nucleotide sequence ID" value="NZ_JACIEC010000001.1"/>
</dbReference>
<comment type="caution">
    <text evidence="3">The sequence shown here is derived from an EMBL/GenBank/DDBJ whole genome shotgun (WGS) entry which is preliminary data.</text>
</comment>
<keyword evidence="1" id="KW-0812">Transmembrane</keyword>
<dbReference type="PANTHER" id="PTHR36435">
    <property type="entry name" value="SLR1288 PROTEIN"/>
    <property type="match status" value="1"/>
</dbReference>